<dbReference type="EMBL" id="JANCYU010000008">
    <property type="protein sequence ID" value="KAK4522788.1"/>
    <property type="molecule type" value="Genomic_DNA"/>
</dbReference>
<evidence type="ECO:0000256" key="4">
    <source>
        <dbReference type="ARBA" id="ARBA00022723"/>
    </source>
</evidence>
<comment type="catalytic activity">
    <reaction evidence="11">
        <text>S-sulfanylglutathione + O2 + H2O = sulfite + glutathione + 2 H(+)</text>
        <dbReference type="Rhea" id="RHEA:12981"/>
        <dbReference type="ChEBI" id="CHEBI:15377"/>
        <dbReference type="ChEBI" id="CHEBI:15378"/>
        <dbReference type="ChEBI" id="CHEBI:15379"/>
        <dbReference type="ChEBI" id="CHEBI:17359"/>
        <dbReference type="ChEBI" id="CHEBI:57925"/>
        <dbReference type="ChEBI" id="CHEBI:58905"/>
        <dbReference type="EC" id="1.13.11.18"/>
    </reaction>
</comment>
<keyword evidence="6" id="KW-0223">Dioxygenase</keyword>
<dbReference type="GO" id="GO:0006749">
    <property type="term" value="P:glutathione metabolic process"/>
    <property type="evidence" value="ECO:0007669"/>
    <property type="project" value="InterPro"/>
</dbReference>
<dbReference type="SMART" id="SM00849">
    <property type="entry name" value="Lactamase_B"/>
    <property type="match status" value="1"/>
</dbReference>
<evidence type="ECO:0000313" key="16">
    <source>
        <dbReference type="Proteomes" id="UP001300502"/>
    </source>
</evidence>
<keyword evidence="5" id="KW-0809">Transit peptide</keyword>
<keyword evidence="9" id="KW-0408">Iron</keyword>
<protein>
    <recommendedName>
        <fullName evidence="12">persulfide dioxygenase</fullName>
        <ecNumber evidence="12">1.13.11.18</ecNumber>
    </recommendedName>
    <alternativeName>
        <fullName evidence="13">Sulfur dioxygenase ETHE1</fullName>
    </alternativeName>
</protein>
<evidence type="ECO:0000256" key="7">
    <source>
        <dbReference type="ARBA" id="ARBA00022990"/>
    </source>
</evidence>
<reference evidence="15 16" key="1">
    <citation type="submission" date="2022-07" db="EMBL/GenBank/DDBJ databases">
        <title>Genome-wide signatures of adaptation to extreme environments.</title>
        <authorList>
            <person name="Cho C.H."/>
            <person name="Yoon H.S."/>
        </authorList>
    </citation>
    <scope>NUCLEOTIDE SEQUENCE [LARGE SCALE GENOMIC DNA]</scope>
    <source>
        <strain evidence="15 16">108.79 E11</strain>
    </source>
</reference>
<dbReference type="GO" id="GO:0070813">
    <property type="term" value="P:hydrogen sulfide metabolic process"/>
    <property type="evidence" value="ECO:0007669"/>
    <property type="project" value="TreeGrafter"/>
</dbReference>
<comment type="subcellular location">
    <subcellularLocation>
        <location evidence="2">Mitochondrion</location>
    </subcellularLocation>
</comment>
<dbReference type="GO" id="GO:0046872">
    <property type="term" value="F:metal ion binding"/>
    <property type="evidence" value="ECO:0007669"/>
    <property type="project" value="UniProtKB-KW"/>
</dbReference>
<dbReference type="Gene3D" id="3.60.15.10">
    <property type="entry name" value="Ribonuclease Z/Hydroxyacylglutathione hydrolase-like"/>
    <property type="match status" value="1"/>
</dbReference>
<dbReference type="InterPro" id="IPR036866">
    <property type="entry name" value="RibonucZ/Hydroxyglut_hydro"/>
</dbReference>
<keyword evidence="7" id="KW-0007">Acetylation</keyword>
<evidence type="ECO:0000256" key="6">
    <source>
        <dbReference type="ARBA" id="ARBA00022964"/>
    </source>
</evidence>
<dbReference type="InterPro" id="IPR044528">
    <property type="entry name" value="POD-like_MBL-fold"/>
</dbReference>
<keyword evidence="16" id="KW-1185">Reference proteome</keyword>
<dbReference type="Proteomes" id="UP001300502">
    <property type="component" value="Unassembled WGS sequence"/>
</dbReference>
<evidence type="ECO:0000313" key="15">
    <source>
        <dbReference type="EMBL" id="KAK4522788.1"/>
    </source>
</evidence>
<evidence type="ECO:0000256" key="3">
    <source>
        <dbReference type="ARBA" id="ARBA00006759"/>
    </source>
</evidence>
<evidence type="ECO:0000256" key="10">
    <source>
        <dbReference type="ARBA" id="ARBA00023128"/>
    </source>
</evidence>
<dbReference type="FunFam" id="3.60.15.10:FF:000013">
    <property type="entry name" value="Persulfide dioxygenase ETHE1, mitochondrial"/>
    <property type="match status" value="1"/>
</dbReference>
<dbReference type="InterPro" id="IPR001279">
    <property type="entry name" value="Metallo-B-lactamas"/>
</dbReference>
<name>A0AAV9I6U1_9RHOD</name>
<dbReference type="CDD" id="cd07724">
    <property type="entry name" value="POD-like_MBL-fold"/>
    <property type="match status" value="1"/>
</dbReference>
<gene>
    <name evidence="15" type="ORF">GAYE_PCTG30G0678</name>
</gene>
<evidence type="ECO:0000259" key="14">
    <source>
        <dbReference type="SMART" id="SM00849"/>
    </source>
</evidence>
<dbReference type="AlphaFoldDB" id="A0AAV9I6U1"/>
<keyword evidence="4" id="KW-0479">Metal-binding</keyword>
<dbReference type="PANTHER" id="PTHR43084">
    <property type="entry name" value="PERSULFIDE DIOXYGENASE ETHE1"/>
    <property type="match status" value="1"/>
</dbReference>
<evidence type="ECO:0000256" key="13">
    <source>
        <dbReference type="ARBA" id="ARBA00077964"/>
    </source>
</evidence>
<evidence type="ECO:0000256" key="2">
    <source>
        <dbReference type="ARBA" id="ARBA00004173"/>
    </source>
</evidence>
<proteinExistence type="inferred from homology"/>
<comment type="cofactor">
    <cofactor evidence="1">
        <name>Fe(2+)</name>
        <dbReference type="ChEBI" id="CHEBI:29033"/>
    </cofactor>
</comment>
<evidence type="ECO:0000256" key="12">
    <source>
        <dbReference type="ARBA" id="ARBA00066686"/>
    </source>
</evidence>
<evidence type="ECO:0000256" key="11">
    <source>
        <dbReference type="ARBA" id="ARBA00050990"/>
    </source>
</evidence>
<evidence type="ECO:0000256" key="1">
    <source>
        <dbReference type="ARBA" id="ARBA00001954"/>
    </source>
</evidence>
<dbReference type="GO" id="GO:0050313">
    <property type="term" value="F:sulfur dioxygenase activity"/>
    <property type="evidence" value="ECO:0007669"/>
    <property type="project" value="UniProtKB-EC"/>
</dbReference>
<evidence type="ECO:0000256" key="9">
    <source>
        <dbReference type="ARBA" id="ARBA00023004"/>
    </source>
</evidence>
<comment type="caution">
    <text evidence="15">The sequence shown here is derived from an EMBL/GenBank/DDBJ whole genome shotgun (WGS) entry which is preliminary data.</text>
</comment>
<dbReference type="SUPFAM" id="SSF56281">
    <property type="entry name" value="Metallo-hydrolase/oxidoreductase"/>
    <property type="match status" value="1"/>
</dbReference>
<keyword evidence="8" id="KW-0560">Oxidoreductase</keyword>
<organism evidence="15 16">
    <name type="scientific">Galdieria yellowstonensis</name>
    <dbReference type="NCBI Taxonomy" id="3028027"/>
    <lineage>
        <taxon>Eukaryota</taxon>
        <taxon>Rhodophyta</taxon>
        <taxon>Bangiophyceae</taxon>
        <taxon>Galdieriales</taxon>
        <taxon>Galdieriaceae</taxon>
        <taxon>Galdieria</taxon>
    </lineage>
</organism>
<dbReference type="PANTHER" id="PTHR43084:SF1">
    <property type="entry name" value="PERSULFIDE DIOXYGENASE ETHE1, MITOCHONDRIAL"/>
    <property type="match status" value="1"/>
</dbReference>
<accession>A0AAV9I6U1</accession>
<keyword evidence="10" id="KW-0496">Mitochondrion</keyword>
<dbReference type="InterPro" id="IPR051682">
    <property type="entry name" value="Mito_Persulfide_Diox"/>
</dbReference>
<evidence type="ECO:0000256" key="8">
    <source>
        <dbReference type="ARBA" id="ARBA00023002"/>
    </source>
</evidence>
<comment type="similarity">
    <text evidence="3">Belongs to the metallo-beta-lactamase superfamily. Glyoxalase II family.</text>
</comment>
<dbReference type="GO" id="GO:0005739">
    <property type="term" value="C:mitochondrion"/>
    <property type="evidence" value="ECO:0007669"/>
    <property type="project" value="UniProtKB-SubCell"/>
</dbReference>
<evidence type="ECO:0000256" key="5">
    <source>
        <dbReference type="ARBA" id="ARBA00022946"/>
    </source>
</evidence>
<dbReference type="EC" id="1.13.11.18" evidence="12"/>
<feature type="domain" description="Metallo-beta-lactamase" evidence="14">
    <location>
        <begin position="20"/>
        <end position="197"/>
    </location>
</feature>
<sequence>MAMKVRDPLLFRQLFDRESYTYTYLLADLRFEDKPAVLIDPVDTQVQRDLKLINELGVHLLYGMNTHVHADHVTGTGLLKRELSTVQSVISKASGAKADIHLEPYEKIYFGNFYLEARPTPGHTAGCLTYVLYDSKPSNGTATATPQEPRMAFTGDALLIRGCGRTDFQQGNAEVLYESVHKHIFTLPDDTLLYPAHDYHGRSVTTVEEEKKWNPRLSKSKEEFLSIMKELKMDYPKLIDFALPRNMRCGVPDEQ</sequence>
<dbReference type="Pfam" id="PF00753">
    <property type="entry name" value="Lactamase_B"/>
    <property type="match status" value="1"/>
</dbReference>